<reference evidence="1" key="1">
    <citation type="submission" date="2021-06" db="EMBL/GenBank/DDBJ databases">
        <authorList>
            <person name="Criscuolo A."/>
        </authorList>
    </citation>
    <scope>NUCLEOTIDE SEQUENCE</scope>
    <source>
        <strain evidence="1">CIP111600</strain>
    </source>
</reference>
<dbReference type="EMBL" id="CAJVAS010000010">
    <property type="protein sequence ID" value="CAG7625035.1"/>
    <property type="molecule type" value="Genomic_DNA"/>
</dbReference>
<evidence type="ECO:0000313" key="2">
    <source>
        <dbReference type="Proteomes" id="UP000693672"/>
    </source>
</evidence>
<protein>
    <submittedName>
        <fullName evidence="1">Uncharacterized protein</fullName>
    </submittedName>
</protein>
<organism evidence="1 2">
    <name type="scientific">Paenibacillus solanacearum</name>
    <dbReference type="NCBI Taxonomy" id="2048548"/>
    <lineage>
        <taxon>Bacteria</taxon>
        <taxon>Bacillati</taxon>
        <taxon>Bacillota</taxon>
        <taxon>Bacilli</taxon>
        <taxon>Bacillales</taxon>
        <taxon>Paenibacillaceae</taxon>
        <taxon>Paenibacillus</taxon>
    </lineage>
</organism>
<name>A0A916NIU1_9BACL</name>
<dbReference type="Proteomes" id="UP000693672">
    <property type="component" value="Unassembled WGS sequence"/>
</dbReference>
<dbReference type="AlphaFoldDB" id="A0A916NIU1"/>
<keyword evidence="2" id="KW-1185">Reference proteome</keyword>
<dbReference type="RefSeq" id="WP_218092462.1">
    <property type="nucleotide sequence ID" value="NZ_CAJVAS010000010.1"/>
</dbReference>
<sequence length="48" mass="5564">MMNLFELEMQMKENIRQADRKAKSTLYAKVPLMDWLLGTAAASLMFIL</sequence>
<comment type="caution">
    <text evidence="1">The sequence shown here is derived from an EMBL/GenBank/DDBJ whole genome shotgun (WGS) entry which is preliminary data.</text>
</comment>
<proteinExistence type="predicted"/>
<accession>A0A916NIU1</accession>
<gene>
    <name evidence="1" type="ORF">PAESOLCIP111_02684</name>
</gene>
<evidence type="ECO:0000313" key="1">
    <source>
        <dbReference type="EMBL" id="CAG7625035.1"/>
    </source>
</evidence>